<evidence type="ECO:0000256" key="5">
    <source>
        <dbReference type="ARBA" id="ARBA00049660"/>
    </source>
</evidence>
<gene>
    <name evidence="7" type="ORF">BFJ68_g16660</name>
</gene>
<evidence type="ECO:0000256" key="3">
    <source>
        <dbReference type="ARBA" id="ARBA00022989"/>
    </source>
</evidence>
<feature type="transmembrane region" description="Helical" evidence="6">
    <location>
        <begin position="28"/>
        <end position="53"/>
    </location>
</feature>
<dbReference type="PANTHER" id="PTHR30520:SF6">
    <property type="entry name" value="FORMATE_NITRATE FAMILY TRANSPORTER (EUROFUNG)"/>
    <property type="match status" value="1"/>
</dbReference>
<reference evidence="7 8" key="1">
    <citation type="journal article" date="2018" name="Sci. Rep.">
        <title>Characterisation of pathogen-specific regions and novel effector candidates in Fusarium oxysporum f. sp. cepae.</title>
        <authorList>
            <person name="Armitage A.D."/>
            <person name="Taylor A."/>
            <person name="Sobczyk M.K."/>
            <person name="Baxter L."/>
            <person name="Greenfield B.P."/>
            <person name="Bates H.J."/>
            <person name="Wilson F."/>
            <person name="Jackson A.C."/>
            <person name="Ott S."/>
            <person name="Harrison R.J."/>
            <person name="Clarkson J.P."/>
        </authorList>
    </citation>
    <scope>NUCLEOTIDE SEQUENCE [LARGE SCALE GENOMIC DNA]</scope>
    <source>
        <strain evidence="7 8">Fo_A28</strain>
    </source>
</reference>
<dbReference type="VEuPathDB" id="FungiDB:FOIG_13605"/>
<protein>
    <submittedName>
        <fullName evidence="7">Uncharacterized protein</fullName>
    </submittedName>
</protein>
<dbReference type="VEuPathDB" id="FungiDB:FOC1_g10003909"/>
<evidence type="ECO:0000256" key="1">
    <source>
        <dbReference type="ARBA" id="ARBA00004141"/>
    </source>
</evidence>
<comment type="similarity">
    <text evidence="5">Belongs to the FNT transporter (TC 1.A.16) family.</text>
</comment>
<proteinExistence type="inferred from homology"/>
<dbReference type="EMBL" id="MRCY01000315">
    <property type="protein sequence ID" value="RKK89668.1"/>
    <property type="molecule type" value="Genomic_DNA"/>
</dbReference>
<dbReference type="Gene3D" id="1.20.1080.10">
    <property type="entry name" value="Glycerol uptake facilitator protein"/>
    <property type="match status" value="1"/>
</dbReference>
<dbReference type="PANTHER" id="PTHR30520">
    <property type="entry name" value="FORMATE TRANSPORTER-RELATED"/>
    <property type="match status" value="1"/>
</dbReference>
<keyword evidence="3 6" id="KW-1133">Transmembrane helix</keyword>
<dbReference type="InterPro" id="IPR023271">
    <property type="entry name" value="Aquaporin-like"/>
</dbReference>
<keyword evidence="2 6" id="KW-0812">Transmembrane</keyword>
<dbReference type="Proteomes" id="UP000285860">
    <property type="component" value="Unassembled WGS sequence"/>
</dbReference>
<dbReference type="AlphaFoldDB" id="A0A420PAV7"/>
<evidence type="ECO:0000313" key="8">
    <source>
        <dbReference type="Proteomes" id="UP000285860"/>
    </source>
</evidence>
<accession>A0A420PAV7</accession>
<dbReference type="VEuPathDB" id="FungiDB:FOZG_02281"/>
<feature type="transmembrane region" description="Helical" evidence="6">
    <location>
        <begin position="65"/>
        <end position="84"/>
    </location>
</feature>
<comment type="subcellular location">
    <subcellularLocation>
        <location evidence="1">Membrane</location>
        <topology evidence="1">Multi-pass membrane protein</topology>
    </subcellularLocation>
</comment>
<evidence type="ECO:0000313" key="7">
    <source>
        <dbReference type="EMBL" id="RKK89668.1"/>
    </source>
</evidence>
<evidence type="ECO:0000256" key="6">
    <source>
        <dbReference type="SAM" id="Phobius"/>
    </source>
</evidence>
<dbReference type="GO" id="GO:0015513">
    <property type="term" value="F:high-affinity secondary active nitrite transmembrane transporter activity"/>
    <property type="evidence" value="ECO:0007669"/>
    <property type="project" value="TreeGrafter"/>
</dbReference>
<keyword evidence="4 6" id="KW-0472">Membrane</keyword>
<evidence type="ECO:0000256" key="4">
    <source>
        <dbReference type="ARBA" id="ARBA00023136"/>
    </source>
</evidence>
<dbReference type="Pfam" id="PF01226">
    <property type="entry name" value="Form_Nir_trans"/>
    <property type="match status" value="1"/>
</dbReference>
<dbReference type="VEuPathDB" id="FungiDB:HZS61_001759"/>
<sequence>MVKVDAHPPPETCQLFTQPGVAKTKLPWTYLILKSFFGGIFISLGSLFALVVAGRSLEQLSSNPSPITLLAAFTFSIEIVLVILTNVELATSNVDVKTYTTLQRKIAIYHLYRN</sequence>
<dbReference type="GO" id="GO:0015707">
    <property type="term" value="P:nitrite transport"/>
    <property type="evidence" value="ECO:0007669"/>
    <property type="project" value="TreeGrafter"/>
</dbReference>
<evidence type="ECO:0000256" key="2">
    <source>
        <dbReference type="ARBA" id="ARBA00022692"/>
    </source>
</evidence>
<dbReference type="GO" id="GO:0005886">
    <property type="term" value="C:plasma membrane"/>
    <property type="evidence" value="ECO:0007669"/>
    <property type="project" value="TreeGrafter"/>
</dbReference>
<dbReference type="VEuPathDB" id="FungiDB:FOMG_02293"/>
<name>A0A420PAV7_FUSOX</name>
<comment type="caution">
    <text evidence="7">The sequence shown here is derived from an EMBL/GenBank/DDBJ whole genome shotgun (WGS) entry which is preliminary data.</text>
</comment>
<organism evidence="7 8">
    <name type="scientific">Fusarium oxysporum</name>
    <name type="common">Fusarium vascular wilt</name>
    <dbReference type="NCBI Taxonomy" id="5507"/>
    <lineage>
        <taxon>Eukaryota</taxon>
        <taxon>Fungi</taxon>
        <taxon>Dikarya</taxon>
        <taxon>Ascomycota</taxon>
        <taxon>Pezizomycotina</taxon>
        <taxon>Sordariomycetes</taxon>
        <taxon>Hypocreomycetidae</taxon>
        <taxon>Hypocreales</taxon>
        <taxon>Nectriaceae</taxon>
        <taxon>Fusarium</taxon>
        <taxon>Fusarium oxysporum species complex</taxon>
    </lineage>
</organism>
<dbReference type="InterPro" id="IPR000292">
    <property type="entry name" value="For/NO2_transpt"/>
</dbReference>